<reference evidence="1 2" key="2">
    <citation type="journal article" date="2017" name="Genome Announc.">
        <title>Draft genome sequence of Aquitalea magnusonii strain H3, a plant growth-promoting bacterium of duckweed Lemna minor.</title>
        <authorList>
            <person name="Ishizawa H."/>
            <person name="Kuroda M."/>
            <person name="Ike M."/>
        </authorList>
    </citation>
    <scope>NUCLEOTIDE SEQUENCE [LARGE SCALE GENOMIC DNA]</scope>
    <source>
        <strain evidence="1 2">H3</strain>
    </source>
</reference>
<dbReference type="EMBL" id="AP018823">
    <property type="protein sequence ID" value="BBF84894.1"/>
    <property type="molecule type" value="Genomic_DNA"/>
</dbReference>
<dbReference type="Pfam" id="PF06074">
    <property type="entry name" value="Portal_Mu"/>
    <property type="match status" value="1"/>
</dbReference>
<protein>
    <submittedName>
        <fullName evidence="1">Mu-like prophage FluMu protein gp29</fullName>
    </submittedName>
</protein>
<dbReference type="InterPro" id="IPR009279">
    <property type="entry name" value="Portal_Mu"/>
</dbReference>
<reference evidence="2" key="3">
    <citation type="journal article" date="2017" name="Plant Physiol. Biochem.">
        <title>Differential oxidative and antioxidative response of duckweed Lemna minor toward plant growth promoting/inhibiting bacteria.</title>
        <authorList>
            <person name="Ishizawa H."/>
            <person name="Kuroda M."/>
            <person name="Morikawa M."/>
            <person name="Ike M."/>
        </authorList>
    </citation>
    <scope>NUCLEOTIDE SEQUENCE [LARGE SCALE GENOMIC DNA]</scope>
    <source>
        <strain evidence="2">H3</strain>
    </source>
</reference>
<sequence length="527" mass="58435">MPRLLDQYGQPLQREVLAEPQTARIGWVTREFAEHPSRGLTPARLHRVLEEAEQGVLSAQADLFTDMEEKDGHIFAEMSKRKRVLLTLDWSIVPPPQASAAEKTLAGRLQEWLDNMPDLDDVLLDCLDGIGHGFAALEIHWQQLGREWLPEKLSHRPQRWFQTLPENGNALRLRDGSTEGAELWPFGWVLHQHRAKSGYLTRAGLHRILCWPYLFKNYAVRDLAEFLEIYGLPLRVGKYPSGATDAEKATLLQAVAGIGHNAAGIIPEGMLIEFQEAAKGSHDPFQAMMDWCERTQSKAILGGTLTSQADGKTSTNALGQIHNEVRHDLTVSDARQLEGTLSRDLLYPLAVLNSGQIDPRRLPRLVFDTRAVEDMASYADSLPKLVGLGLKVPVSWVRDKLAIPAPAEGEEVLSAPRPELALPPALRPTAKPDKAALHYRAVLRNSDGETVYPDQQAIDDISLPQLDSAVQQLLAPLISRIQSGENPDILLASLATAWPELDDSQLQQLLAQAIFVADVWGRLHGDS</sequence>
<dbReference type="Proteomes" id="UP000198290">
    <property type="component" value="Chromosome"/>
</dbReference>
<dbReference type="RefSeq" id="WP_089083887.1">
    <property type="nucleotide sequence ID" value="NZ_AP018823.1"/>
</dbReference>
<accession>A0A3G9GC01</accession>
<organism evidence="1 2">
    <name type="scientific">Aquitalea magnusonii</name>
    <dbReference type="NCBI Taxonomy" id="332411"/>
    <lineage>
        <taxon>Bacteria</taxon>
        <taxon>Pseudomonadati</taxon>
        <taxon>Pseudomonadota</taxon>
        <taxon>Betaproteobacteria</taxon>
        <taxon>Neisseriales</taxon>
        <taxon>Chromobacteriaceae</taxon>
        <taxon>Aquitalea</taxon>
    </lineage>
</organism>
<gene>
    <name evidence="1" type="ORF">DLM_1270</name>
</gene>
<dbReference type="STRING" id="332411.VI06_16190"/>
<dbReference type="AlphaFoldDB" id="A0A3G9GC01"/>
<dbReference type="OrthoDB" id="9802690at2"/>
<reference evidence="2" key="1">
    <citation type="journal article" date="2017" name="Biotechnol. Biofuels">
        <title>Evaluation of environmental bacterial communities as a factor affecting the growth of duckweed Lemna minor.</title>
        <authorList>
            <person name="Ishizawa H."/>
            <person name="Kuroda M."/>
            <person name="Morikawa M."/>
            <person name="Ike M."/>
        </authorList>
    </citation>
    <scope>NUCLEOTIDE SEQUENCE [LARGE SCALE GENOMIC DNA]</scope>
    <source>
        <strain evidence="2">H3</strain>
    </source>
</reference>
<dbReference type="KEGG" id="amah:DLM_1270"/>
<proteinExistence type="predicted"/>
<name>A0A3G9GC01_9NEIS</name>
<keyword evidence="2" id="KW-1185">Reference proteome</keyword>
<evidence type="ECO:0000313" key="1">
    <source>
        <dbReference type="EMBL" id="BBF84894.1"/>
    </source>
</evidence>
<evidence type="ECO:0000313" key="2">
    <source>
        <dbReference type="Proteomes" id="UP000198290"/>
    </source>
</evidence>